<evidence type="ECO:0000256" key="12">
    <source>
        <dbReference type="ARBA" id="ARBA00023157"/>
    </source>
</evidence>
<organism evidence="16 17">
    <name type="scientific">Rhamnusium bicolor</name>
    <dbReference type="NCBI Taxonomy" id="1586634"/>
    <lineage>
        <taxon>Eukaryota</taxon>
        <taxon>Metazoa</taxon>
        <taxon>Ecdysozoa</taxon>
        <taxon>Arthropoda</taxon>
        <taxon>Hexapoda</taxon>
        <taxon>Insecta</taxon>
        <taxon>Pterygota</taxon>
        <taxon>Neoptera</taxon>
        <taxon>Endopterygota</taxon>
        <taxon>Coleoptera</taxon>
        <taxon>Polyphaga</taxon>
        <taxon>Cucujiformia</taxon>
        <taxon>Chrysomeloidea</taxon>
        <taxon>Cerambycidae</taxon>
        <taxon>Lepturinae</taxon>
        <taxon>Rhagiini</taxon>
        <taxon>Rhamnusium</taxon>
    </lineage>
</organism>
<keyword evidence="17" id="KW-1185">Reference proteome</keyword>
<reference evidence="16" key="1">
    <citation type="journal article" date="2023" name="Insect Mol. Biol.">
        <title>Genome sequencing provides insights into the evolution of gene families encoding plant cell wall-degrading enzymes in longhorned beetles.</title>
        <authorList>
            <person name="Shin N.R."/>
            <person name="Okamura Y."/>
            <person name="Kirsch R."/>
            <person name="Pauchet Y."/>
        </authorList>
    </citation>
    <scope>NUCLEOTIDE SEQUENCE</scope>
    <source>
        <strain evidence="16">RBIC_L_NR</strain>
    </source>
</reference>
<comment type="caution">
    <text evidence="16">The sequence shown here is derived from an EMBL/GenBank/DDBJ whole genome shotgun (WGS) entry which is preliminary data.</text>
</comment>
<comment type="similarity">
    <text evidence="4">Belongs to the sarcoglycan beta/delta/gamma/zeta family.</text>
</comment>
<evidence type="ECO:0000256" key="5">
    <source>
        <dbReference type="ARBA" id="ARBA00015329"/>
    </source>
</evidence>
<dbReference type="Proteomes" id="UP001162156">
    <property type="component" value="Unassembled WGS sequence"/>
</dbReference>
<evidence type="ECO:0000256" key="11">
    <source>
        <dbReference type="ARBA" id="ARBA00023136"/>
    </source>
</evidence>
<evidence type="ECO:0000256" key="13">
    <source>
        <dbReference type="ARBA" id="ARBA00023180"/>
    </source>
</evidence>
<keyword evidence="10" id="KW-1133">Transmembrane helix</keyword>
<dbReference type="InterPro" id="IPR027659">
    <property type="entry name" value="Sgcb"/>
</dbReference>
<keyword evidence="13" id="KW-0325">Glycoprotein</keyword>
<keyword evidence="9" id="KW-0735">Signal-anchor</keyword>
<proteinExistence type="inferred from homology"/>
<dbReference type="GO" id="GO:0016012">
    <property type="term" value="C:sarcoglycan complex"/>
    <property type="evidence" value="ECO:0007669"/>
    <property type="project" value="InterPro"/>
</dbReference>
<protein>
    <recommendedName>
        <fullName evidence="5">Beta-sarcoglycan</fullName>
    </recommendedName>
</protein>
<evidence type="ECO:0000256" key="7">
    <source>
        <dbReference type="ARBA" id="ARBA00022490"/>
    </source>
</evidence>
<evidence type="ECO:0000256" key="6">
    <source>
        <dbReference type="ARBA" id="ARBA00022475"/>
    </source>
</evidence>
<evidence type="ECO:0000256" key="4">
    <source>
        <dbReference type="ARBA" id="ARBA00007574"/>
    </source>
</evidence>
<evidence type="ECO:0000256" key="10">
    <source>
        <dbReference type="ARBA" id="ARBA00022989"/>
    </source>
</evidence>
<sequence length="291" mass="32719">MLDSPPTSDVFSDEMDSVSIRDKTLLNRSVPKHNNNNNFKAGYLLVETKKASYERTKNLCFLDTGMESIELIPEGTIKLFGNVDLDHIYKRDGKLEGYDDEPVEIASEDSSIEVKLYSRIGQAVTKLKIDKNETVFKAINSFDVKNENDESIFTIIDPVFTSLKSGKNLKSKRIQTNKIRSPSDENLKIEGDKLHLKGAEGTKIEGREIVWSADQDIYLSSNGSIVLNGTEGVFIDVKRIPIAKLNSNNYIKGQFKVCVCIPGGKLFRIPVDNPNDRVYCHHVNMQQNPCI</sequence>
<keyword evidence="12" id="KW-1015">Disulfide bond</keyword>
<keyword evidence="14" id="KW-0206">Cytoskeleton</keyword>
<dbReference type="EMBL" id="JANEYF010000020">
    <property type="protein sequence ID" value="KAJ8972730.1"/>
    <property type="molecule type" value="Genomic_DNA"/>
</dbReference>
<keyword evidence="8" id="KW-0812">Transmembrane</keyword>
<keyword evidence="7" id="KW-0963">Cytoplasm</keyword>
<keyword evidence="11" id="KW-0472">Membrane</keyword>
<keyword evidence="6" id="KW-1003">Cell membrane</keyword>
<name>A0AAV8ZZH8_9CUCU</name>
<evidence type="ECO:0000313" key="16">
    <source>
        <dbReference type="EMBL" id="KAJ8972730.1"/>
    </source>
</evidence>
<comment type="function">
    <text evidence="1">Component of the sarcoglycan complex, a subcomplex of the dystrophin-glycoprotein complex which forms a link between the F-actin cytoskeleton and the extracellular matrix.</text>
</comment>
<dbReference type="AlphaFoldDB" id="A0AAV8ZZH8"/>
<gene>
    <name evidence="16" type="ORF">NQ314_000051</name>
</gene>
<evidence type="ECO:0000313" key="17">
    <source>
        <dbReference type="Proteomes" id="UP001162156"/>
    </source>
</evidence>
<dbReference type="PANTHER" id="PTHR21142">
    <property type="entry name" value="SARCOGLYCANS"/>
    <property type="match status" value="1"/>
</dbReference>
<accession>A0AAV8ZZH8</accession>
<dbReference type="InterPro" id="IPR006875">
    <property type="entry name" value="Sarcoglycan"/>
</dbReference>
<dbReference type="PANTHER" id="PTHR21142:SF2">
    <property type="entry name" value="BETA-SARCOGLYCAN"/>
    <property type="match status" value="1"/>
</dbReference>
<dbReference type="GO" id="GO:0042383">
    <property type="term" value="C:sarcolemma"/>
    <property type="evidence" value="ECO:0007669"/>
    <property type="project" value="UniProtKB-SubCell"/>
</dbReference>
<evidence type="ECO:0000256" key="14">
    <source>
        <dbReference type="ARBA" id="ARBA00023212"/>
    </source>
</evidence>
<evidence type="ECO:0000256" key="2">
    <source>
        <dbReference type="ARBA" id="ARBA00004245"/>
    </source>
</evidence>
<evidence type="ECO:0000256" key="3">
    <source>
        <dbReference type="ARBA" id="ARBA00004274"/>
    </source>
</evidence>
<evidence type="ECO:0000256" key="9">
    <source>
        <dbReference type="ARBA" id="ARBA00022968"/>
    </source>
</evidence>
<dbReference type="GO" id="GO:0005856">
    <property type="term" value="C:cytoskeleton"/>
    <property type="evidence" value="ECO:0007669"/>
    <property type="project" value="UniProtKB-SubCell"/>
</dbReference>
<evidence type="ECO:0000256" key="8">
    <source>
        <dbReference type="ARBA" id="ARBA00022692"/>
    </source>
</evidence>
<evidence type="ECO:0000256" key="15">
    <source>
        <dbReference type="ARBA" id="ARBA00026041"/>
    </source>
</evidence>
<dbReference type="Pfam" id="PF04790">
    <property type="entry name" value="Sarcoglycan_1"/>
    <property type="match status" value="1"/>
</dbReference>
<comment type="subcellular location">
    <subcellularLocation>
        <location evidence="3">Cell membrane</location>
        <location evidence="3">Sarcolemma</location>
        <topology evidence="3">Single-pass type II membrane protein</topology>
    </subcellularLocation>
    <subcellularLocation>
        <location evidence="2">Cytoplasm</location>
        <location evidence="2">Cytoskeleton</location>
    </subcellularLocation>
</comment>
<evidence type="ECO:0000256" key="1">
    <source>
        <dbReference type="ARBA" id="ARBA00002860"/>
    </source>
</evidence>
<comment type="subunit">
    <text evidence="15">Cross-link to form 2 major subcomplexes: one consisting of SGCB, SGCD and SGCG and the other consisting of SGCB and SGCD. The association between SGCB and SGCG is particularly strong while SGCA is loosely associated with the other sarcoglycans.</text>
</comment>
<dbReference type="GO" id="GO:0007517">
    <property type="term" value="P:muscle organ development"/>
    <property type="evidence" value="ECO:0007669"/>
    <property type="project" value="InterPro"/>
</dbReference>